<evidence type="ECO:0000259" key="7">
    <source>
        <dbReference type="PROSITE" id="PS50109"/>
    </source>
</evidence>
<reference evidence="10" key="1">
    <citation type="submission" date="2019-11" db="EMBL/GenBank/DDBJ databases">
        <title>Microbial mats filling the niche in hypersaline microbial mats.</title>
        <authorList>
            <person name="Wong H.L."/>
            <person name="Macleod F.I."/>
            <person name="White R.A. III"/>
            <person name="Burns B.P."/>
        </authorList>
    </citation>
    <scope>NUCLEOTIDE SEQUENCE</scope>
    <source>
        <strain evidence="10">Rbin_158</strain>
    </source>
</reference>
<keyword evidence="5" id="KW-0418">Kinase</keyword>
<dbReference type="SUPFAM" id="SSF55874">
    <property type="entry name" value="ATPase domain of HSP90 chaperone/DNA topoisomerase II/histidine kinase"/>
    <property type="match status" value="1"/>
</dbReference>
<dbReference type="PROSITE" id="PS50113">
    <property type="entry name" value="PAC"/>
    <property type="match status" value="1"/>
</dbReference>
<dbReference type="InterPro" id="IPR013656">
    <property type="entry name" value="PAS_4"/>
</dbReference>
<name>A0A9D5Q6W5_9BACT</name>
<dbReference type="PROSITE" id="PS50112">
    <property type="entry name" value="PAS"/>
    <property type="match status" value="2"/>
</dbReference>
<keyword evidence="3" id="KW-0597">Phosphoprotein</keyword>
<dbReference type="Pfam" id="PF00512">
    <property type="entry name" value="HisKA"/>
    <property type="match status" value="1"/>
</dbReference>
<dbReference type="InterPro" id="IPR013655">
    <property type="entry name" value="PAS_fold_3"/>
</dbReference>
<dbReference type="InterPro" id="IPR036097">
    <property type="entry name" value="HisK_dim/P_sf"/>
</dbReference>
<sequence>MNTVIMIHLGVLLLGLWLVMHIHRRLTKKVRQTEAKYRALVEYLPAITYMLAPNDAKTLLYVSPQVSRYVGYTQQELLETPDTWHRLIYHEDYPRVMQARDQAQKTFSSEYRLLTRDNRLIWVYDTVTTVYDAPEYPLFLQGVLFDITKRKHAEQALKESQHRLKALFDNSTEAILFLNNDAQHIDANPTALSLFGYAHEDLLSLHFWELASERNQEMMQDFWQIFLDTGAQYGEAALQHRDGNAVEVEYHAVAHIVPGLHLVVLHNITERKQIENALKQARSDAETASRLKSEFIATMSHEIRTPLQAILGFTDLLLQEEADPKRREKFDTILRSGHNLLKLLEDILLFSTLETHEMPIHPRIFALREMLHHMYRHFLKTAQDQQLSFSLQLDEDVPVFVLGDESQILHILEHLVQNALKFTPTGQVKLSCSYDHTPGTVVMRISDTGIGIPHEQDATIFSPFVQIDSSYSRKYGGTGLGLAICRRLAELMGGTLTVESRLNQGSTFTLTLPLPSVSPHQASQDPRPSSDIRPEPEQQIPLPESQSSPKTVHAQAMTMLPGDVREQLQGILEGLKANCDIFDPAQLYTFAEQLTPFAWVQELQTISQHIYTVADTFDDQALQPIIKDLEEVLAAYGEEK</sequence>
<dbReference type="Gene3D" id="1.10.287.130">
    <property type="match status" value="1"/>
</dbReference>
<dbReference type="Proteomes" id="UP000649604">
    <property type="component" value="Unassembled WGS sequence"/>
</dbReference>
<dbReference type="PROSITE" id="PS50109">
    <property type="entry name" value="HIS_KIN"/>
    <property type="match status" value="1"/>
</dbReference>
<dbReference type="FunFam" id="3.30.565.10:FF:000010">
    <property type="entry name" value="Sensor histidine kinase RcsC"/>
    <property type="match status" value="1"/>
</dbReference>
<dbReference type="Pfam" id="PF08447">
    <property type="entry name" value="PAS_3"/>
    <property type="match status" value="1"/>
</dbReference>
<evidence type="ECO:0000256" key="4">
    <source>
        <dbReference type="ARBA" id="ARBA00022679"/>
    </source>
</evidence>
<feature type="domain" description="PAS" evidence="8">
    <location>
        <begin position="33"/>
        <end position="110"/>
    </location>
</feature>
<dbReference type="InterPro" id="IPR036890">
    <property type="entry name" value="HATPase_C_sf"/>
</dbReference>
<dbReference type="SMART" id="SM00388">
    <property type="entry name" value="HisKA"/>
    <property type="match status" value="1"/>
</dbReference>
<feature type="domain" description="PAS" evidence="8">
    <location>
        <begin position="160"/>
        <end position="230"/>
    </location>
</feature>
<protein>
    <recommendedName>
        <fullName evidence="2">histidine kinase</fullName>
        <ecNumber evidence="2">2.7.13.3</ecNumber>
    </recommendedName>
</protein>
<dbReference type="CDD" id="cd16922">
    <property type="entry name" value="HATPase_EvgS-ArcB-TorS-like"/>
    <property type="match status" value="1"/>
</dbReference>
<dbReference type="InterPro" id="IPR035965">
    <property type="entry name" value="PAS-like_dom_sf"/>
</dbReference>
<accession>A0A9D5Q6W5</accession>
<dbReference type="Pfam" id="PF08448">
    <property type="entry name" value="PAS_4"/>
    <property type="match status" value="1"/>
</dbReference>
<keyword evidence="4" id="KW-0808">Transferase</keyword>
<dbReference type="SMART" id="SM00091">
    <property type="entry name" value="PAS"/>
    <property type="match status" value="2"/>
</dbReference>
<dbReference type="InterPro" id="IPR001610">
    <property type="entry name" value="PAC"/>
</dbReference>
<dbReference type="SMART" id="SM00086">
    <property type="entry name" value="PAC"/>
    <property type="match status" value="2"/>
</dbReference>
<evidence type="ECO:0000256" key="2">
    <source>
        <dbReference type="ARBA" id="ARBA00012438"/>
    </source>
</evidence>
<dbReference type="Gene3D" id="3.30.565.10">
    <property type="entry name" value="Histidine kinase-like ATPase, C-terminal domain"/>
    <property type="match status" value="1"/>
</dbReference>
<dbReference type="InterPro" id="IPR000014">
    <property type="entry name" value="PAS"/>
</dbReference>
<evidence type="ECO:0000313" key="11">
    <source>
        <dbReference type="Proteomes" id="UP000649604"/>
    </source>
</evidence>
<dbReference type="InterPro" id="IPR003661">
    <property type="entry name" value="HisK_dim/P_dom"/>
</dbReference>
<feature type="region of interest" description="Disordered" evidence="6">
    <location>
        <begin position="512"/>
        <end position="550"/>
    </location>
</feature>
<feature type="compositionally biased region" description="Polar residues" evidence="6">
    <location>
        <begin position="518"/>
        <end position="527"/>
    </location>
</feature>
<dbReference type="CDD" id="cd00130">
    <property type="entry name" value="PAS"/>
    <property type="match status" value="2"/>
</dbReference>
<feature type="domain" description="Histidine kinase" evidence="7">
    <location>
        <begin position="298"/>
        <end position="516"/>
    </location>
</feature>
<dbReference type="InterPro" id="IPR004358">
    <property type="entry name" value="Sig_transdc_His_kin-like_C"/>
</dbReference>
<dbReference type="PRINTS" id="PR00344">
    <property type="entry name" value="BCTRLSENSOR"/>
</dbReference>
<dbReference type="InterPro" id="IPR005467">
    <property type="entry name" value="His_kinase_dom"/>
</dbReference>
<evidence type="ECO:0000256" key="5">
    <source>
        <dbReference type="ARBA" id="ARBA00022777"/>
    </source>
</evidence>
<dbReference type="GO" id="GO:0000155">
    <property type="term" value="F:phosphorelay sensor kinase activity"/>
    <property type="evidence" value="ECO:0007669"/>
    <property type="project" value="InterPro"/>
</dbReference>
<dbReference type="Gene3D" id="3.30.450.20">
    <property type="entry name" value="PAS domain"/>
    <property type="match status" value="2"/>
</dbReference>
<feature type="domain" description="PAC" evidence="9">
    <location>
        <begin position="107"/>
        <end position="159"/>
    </location>
</feature>
<comment type="catalytic activity">
    <reaction evidence="1">
        <text>ATP + protein L-histidine = ADP + protein N-phospho-L-histidine.</text>
        <dbReference type="EC" id="2.7.13.3"/>
    </reaction>
</comment>
<evidence type="ECO:0000256" key="1">
    <source>
        <dbReference type="ARBA" id="ARBA00000085"/>
    </source>
</evidence>
<evidence type="ECO:0000256" key="3">
    <source>
        <dbReference type="ARBA" id="ARBA00022553"/>
    </source>
</evidence>
<dbReference type="PANTHER" id="PTHR43047:SF64">
    <property type="entry name" value="HISTIDINE KINASE CONTAINING CHEY-HOMOLOGOUS RECEIVER DOMAIN AND PAS DOMAIN-RELATED"/>
    <property type="match status" value="1"/>
</dbReference>
<dbReference type="InterPro" id="IPR000700">
    <property type="entry name" value="PAS-assoc_C"/>
</dbReference>
<organism evidence="10 11">
    <name type="scientific">candidate division KSB3 bacterium</name>
    <dbReference type="NCBI Taxonomy" id="2044937"/>
    <lineage>
        <taxon>Bacteria</taxon>
        <taxon>candidate division KSB3</taxon>
    </lineage>
</organism>
<dbReference type="Pfam" id="PF02518">
    <property type="entry name" value="HATPase_c"/>
    <property type="match status" value="1"/>
</dbReference>
<evidence type="ECO:0000313" key="10">
    <source>
        <dbReference type="EMBL" id="MBD3325798.1"/>
    </source>
</evidence>
<evidence type="ECO:0000259" key="9">
    <source>
        <dbReference type="PROSITE" id="PS50113"/>
    </source>
</evidence>
<dbReference type="EMBL" id="WJJP01000474">
    <property type="protein sequence ID" value="MBD3325798.1"/>
    <property type="molecule type" value="Genomic_DNA"/>
</dbReference>
<comment type="caution">
    <text evidence="10">The sequence shown here is derived from an EMBL/GenBank/DDBJ whole genome shotgun (WGS) entry which is preliminary data.</text>
</comment>
<dbReference type="InterPro" id="IPR003594">
    <property type="entry name" value="HATPase_dom"/>
</dbReference>
<dbReference type="CDD" id="cd00082">
    <property type="entry name" value="HisKA"/>
    <property type="match status" value="1"/>
</dbReference>
<dbReference type="NCBIfam" id="TIGR00229">
    <property type="entry name" value="sensory_box"/>
    <property type="match status" value="2"/>
</dbReference>
<dbReference type="AlphaFoldDB" id="A0A9D5Q6W5"/>
<dbReference type="SUPFAM" id="SSF47384">
    <property type="entry name" value="Homodimeric domain of signal transducing histidine kinase"/>
    <property type="match status" value="1"/>
</dbReference>
<evidence type="ECO:0000259" key="8">
    <source>
        <dbReference type="PROSITE" id="PS50112"/>
    </source>
</evidence>
<dbReference type="SMART" id="SM00387">
    <property type="entry name" value="HATPase_c"/>
    <property type="match status" value="1"/>
</dbReference>
<evidence type="ECO:0000256" key="6">
    <source>
        <dbReference type="SAM" id="MobiDB-lite"/>
    </source>
</evidence>
<gene>
    <name evidence="10" type="ORF">GF339_14530</name>
</gene>
<dbReference type="PANTHER" id="PTHR43047">
    <property type="entry name" value="TWO-COMPONENT HISTIDINE PROTEIN KINASE"/>
    <property type="match status" value="1"/>
</dbReference>
<dbReference type="SUPFAM" id="SSF55785">
    <property type="entry name" value="PYP-like sensor domain (PAS domain)"/>
    <property type="match status" value="2"/>
</dbReference>
<proteinExistence type="predicted"/>
<dbReference type="EC" id="2.7.13.3" evidence="2"/>